<comment type="caution">
    <text evidence="1">The sequence shown here is derived from an EMBL/GenBank/DDBJ whole genome shotgun (WGS) entry which is preliminary data.</text>
</comment>
<name>A0ABT1LA66_9HYPH</name>
<evidence type="ECO:0000313" key="1">
    <source>
        <dbReference type="EMBL" id="MCP8937640.1"/>
    </source>
</evidence>
<reference evidence="1 2" key="1">
    <citation type="submission" date="2022-07" db="EMBL/GenBank/DDBJ databases">
        <authorList>
            <person name="Li W.-J."/>
            <person name="Deng Q.-Q."/>
        </authorList>
    </citation>
    <scope>NUCLEOTIDE SEQUENCE [LARGE SCALE GENOMIC DNA]</scope>
    <source>
        <strain evidence="1 2">SYSU M60028</strain>
    </source>
</reference>
<accession>A0ABT1LA66</accession>
<dbReference type="EMBL" id="JANCLU010000002">
    <property type="protein sequence ID" value="MCP8937640.1"/>
    <property type="molecule type" value="Genomic_DNA"/>
</dbReference>
<gene>
    <name evidence="1" type="ORF">NK718_03875</name>
</gene>
<dbReference type="RefSeq" id="WP_254738798.1">
    <property type="nucleotide sequence ID" value="NZ_JANCLU010000002.1"/>
</dbReference>
<dbReference type="Proteomes" id="UP001205890">
    <property type="component" value="Unassembled WGS sequence"/>
</dbReference>
<organism evidence="1 2">
    <name type="scientific">Alsobacter ponti</name>
    <dbReference type="NCBI Taxonomy" id="2962936"/>
    <lineage>
        <taxon>Bacteria</taxon>
        <taxon>Pseudomonadati</taxon>
        <taxon>Pseudomonadota</taxon>
        <taxon>Alphaproteobacteria</taxon>
        <taxon>Hyphomicrobiales</taxon>
        <taxon>Alsobacteraceae</taxon>
        <taxon>Alsobacter</taxon>
    </lineage>
</organism>
<sequence length="103" mass="11148">MLAVLAWPAAARAADPQCASQAREQARALLAFHVGPDIGSPVDVAPDVRVLPPVRALAGSHRFAVLELWGSVYKARYRMRLIYHVLGPDCVLMGQEIFEASAP</sequence>
<evidence type="ECO:0000313" key="2">
    <source>
        <dbReference type="Proteomes" id="UP001205890"/>
    </source>
</evidence>
<protein>
    <submittedName>
        <fullName evidence="1">Uncharacterized protein</fullName>
    </submittedName>
</protein>
<proteinExistence type="predicted"/>
<keyword evidence="2" id="KW-1185">Reference proteome</keyword>